<dbReference type="SUPFAM" id="SSF55486">
    <property type="entry name" value="Metalloproteases ('zincins'), catalytic domain"/>
    <property type="match status" value="1"/>
</dbReference>
<comment type="caution">
    <text evidence="1">The sequence shown here is derived from an EMBL/GenBank/DDBJ whole genome shotgun (WGS) entry which is preliminary data.</text>
</comment>
<reference evidence="1" key="1">
    <citation type="submission" date="2021-01" db="EMBL/GenBank/DDBJ databases">
        <title>Whole genome shotgun sequence of Dactylosporangium siamense NBRC 106093.</title>
        <authorList>
            <person name="Komaki H."/>
            <person name="Tamura T."/>
        </authorList>
    </citation>
    <scope>NUCLEOTIDE SEQUENCE</scope>
    <source>
        <strain evidence="1">NBRC 106093</strain>
    </source>
</reference>
<dbReference type="Proteomes" id="UP000660611">
    <property type="component" value="Unassembled WGS sequence"/>
</dbReference>
<organism evidence="1 2">
    <name type="scientific">Dactylosporangium siamense</name>
    <dbReference type="NCBI Taxonomy" id="685454"/>
    <lineage>
        <taxon>Bacteria</taxon>
        <taxon>Bacillati</taxon>
        <taxon>Actinomycetota</taxon>
        <taxon>Actinomycetes</taxon>
        <taxon>Micromonosporales</taxon>
        <taxon>Micromonosporaceae</taxon>
        <taxon>Dactylosporangium</taxon>
    </lineage>
</organism>
<keyword evidence="2" id="KW-1185">Reference proteome</keyword>
<accession>A0A919Q046</accession>
<dbReference type="EMBL" id="BONQ01000161">
    <property type="protein sequence ID" value="GIG51753.1"/>
    <property type="molecule type" value="Genomic_DNA"/>
</dbReference>
<evidence type="ECO:0000313" key="1">
    <source>
        <dbReference type="EMBL" id="GIG51753.1"/>
    </source>
</evidence>
<gene>
    <name evidence="1" type="ORF">Dsi01nite_097940</name>
</gene>
<dbReference type="RefSeq" id="WP_203853360.1">
    <property type="nucleotide sequence ID" value="NZ_BAAAVW010000036.1"/>
</dbReference>
<protein>
    <submittedName>
        <fullName evidence="1">Uncharacterized protein</fullName>
    </submittedName>
</protein>
<name>A0A919Q046_9ACTN</name>
<proteinExistence type="predicted"/>
<sequence>MSDSKHQHGWRRGRLVAAWATLMTMVALLFTAQPAEADWFGLLKVDEGGQNVTFASDEDNLDHRLYWNHFVHFEQYDQYGARTDLSVSELTSGAWTNNTDIVWFAASLPGINGDESCRVVLSSGVCDRARIRFDETMTRAVPDRMGWFLVCHEFGHAYGFEDYGNGDCMAGSANPQSPPADGTLSGHMIDHINAYY</sequence>
<dbReference type="AlphaFoldDB" id="A0A919Q046"/>
<evidence type="ECO:0000313" key="2">
    <source>
        <dbReference type="Proteomes" id="UP000660611"/>
    </source>
</evidence>